<dbReference type="Gene3D" id="1.20.1280.290">
    <property type="match status" value="1"/>
</dbReference>
<evidence type="ECO:0000256" key="3">
    <source>
        <dbReference type="ARBA" id="ARBA00022989"/>
    </source>
</evidence>
<dbReference type="AlphaFoldDB" id="V5BUD7"/>
<evidence type="ECO:0000313" key="6">
    <source>
        <dbReference type="EMBL" id="ESS71489.1"/>
    </source>
</evidence>
<dbReference type="NCBIfam" id="NF037968">
    <property type="entry name" value="SemiSWEET_2"/>
    <property type="match status" value="1"/>
</dbReference>
<comment type="subcellular location">
    <subcellularLocation>
        <location evidence="1">Membrane</location>
        <topology evidence="1">Multi-pass membrane protein</topology>
    </subcellularLocation>
</comment>
<feature type="transmembrane region" description="Helical" evidence="5">
    <location>
        <begin position="38"/>
        <end position="57"/>
    </location>
</feature>
<evidence type="ECO:0000256" key="5">
    <source>
        <dbReference type="SAM" id="Phobius"/>
    </source>
</evidence>
<dbReference type="GO" id="GO:0051119">
    <property type="term" value="F:sugar transmembrane transporter activity"/>
    <property type="evidence" value="ECO:0007669"/>
    <property type="project" value="InterPro"/>
</dbReference>
<accession>V5BUD7</accession>
<dbReference type="GO" id="GO:0016020">
    <property type="term" value="C:membrane"/>
    <property type="evidence" value="ECO:0007669"/>
    <property type="project" value="UniProtKB-SubCell"/>
</dbReference>
<feature type="transmembrane region" description="Helical" evidence="5">
    <location>
        <begin position="63"/>
        <end position="83"/>
    </location>
</feature>
<comment type="caution">
    <text evidence="6">The sequence shown here is derived from an EMBL/GenBank/DDBJ whole genome shotgun (WGS) entry which is preliminary data.</text>
</comment>
<evidence type="ECO:0000313" key="7">
    <source>
        <dbReference type="Proteomes" id="UP000017842"/>
    </source>
</evidence>
<sequence>MIINQELIGYAAGTLTTVSFFPQAIMTIKTRDTSSLSLGMYGLFTLGVLCWLIYGIYLVDYAIIISNAITLALAACILAFKVYHTLCKKT</sequence>
<evidence type="ECO:0000256" key="1">
    <source>
        <dbReference type="ARBA" id="ARBA00004141"/>
    </source>
</evidence>
<dbReference type="Pfam" id="PF04193">
    <property type="entry name" value="PQ-loop"/>
    <property type="match status" value="1"/>
</dbReference>
<keyword evidence="2 5" id="KW-0812">Transmembrane</keyword>
<keyword evidence="4 5" id="KW-0472">Membrane</keyword>
<protein>
    <submittedName>
        <fullName evidence="6">MtN3/saliva-like transmembrane protein</fullName>
    </submittedName>
</protein>
<dbReference type="EMBL" id="AYLO01000096">
    <property type="protein sequence ID" value="ESS71489.1"/>
    <property type="molecule type" value="Genomic_DNA"/>
</dbReference>
<keyword evidence="7" id="KW-1185">Reference proteome</keyword>
<reference evidence="6 7" key="1">
    <citation type="journal article" date="2013" name="Genome Announc.">
        <title>Draft Genome Sequence of the Methanotrophic Gammaproteobacterium Methyloglobulus morosus DSM 22980 Strain KoM1.</title>
        <authorList>
            <person name="Poehlein A."/>
            <person name="Deutzmann J.S."/>
            <person name="Daniel R."/>
            <person name="Simeonova D.D."/>
        </authorList>
    </citation>
    <scope>NUCLEOTIDE SEQUENCE [LARGE SCALE GENOMIC DNA]</scope>
    <source>
        <strain evidence="6 7">KoM1</strain>
    </source>
</reference>
<gene>
    <name evidence="6" type="ORF">MGMO_100c00100</name>
</gene>
<dbReference type="RefSeq" id="WP_023495460.1">
    <property type="nucleotide sequence ID" value="NZ_AYLO01000096.1"/>
</dbReference>
<dbReference type="InterPro" id="IPR047662">
    <property type="entry name" value="SemiSWEET"/>
</dbReference>
<dbReference type="InterPro" id="IPR006603">
    <property type="entry name" value="PQ-loop_rpt"/>
</dbReference>
<name>V5BUD7_9GAMM</name>
<dbReference type="eggNOG" id="COG4095">
    <property type="taxonomic scope" value="Bacteria"/>
</dbReference>
<keyword evidence="3 5" id="KW-1133">Transmembrane helix</keyword>
<feature type="transmembrane region" description="Helical" evidence="5">
    <location>
        <begin position="7"/>
        <end position="26"/>
    </location>
</feature>
<evidence type="ECO:0000256" key="2">
    <source>
        <dbReference type="ARBA" id="ARBA00022692"/>
    </source>
</evidence>
<organism evidence="6 7">
    <name type="scientific">Methyloglobulus morosus KoM1</name>
    <dbReference type="NCBI Taxonomy" id="1116472"/>
    <lineage>
        <taxon>Bacteria</taxon>
        <taxon>Pseudomonadati</taxon>
        <taxon>Pseudomonadota</taxon>
        <taxon>Gammaproteobacteria</taxon>
        <taxon>Methylococcales</taxon>
        <taxon>Methylococcaceae</taxon>
        <taxon>Methyloglobulus</taxon>
    </lineage>
</organism>
<proteinExistence type="predicted"/>
<dbReference type="Proteomes" id="UP000017842">
    <property type="component" value="Unassembled WGS sequence"/>
</dbReference>
<dbReference type="OrthoDB" id="122062at2"/>
<evidence type="ECO:0000256" key="4">
    <source>
        <dbReference type="ARBA" id="ARBA00023136"/>
    </source>
</evidence>